<gene>
    <name evidence="7" type="ORF">M9Y10_015617</name>
</gene>
<feature type="transmembrane region" description="Helical" evidence="5">
    <location>
        <begin position="210"/>
        <end position="237"/>
    </location>
</feature>
<feature type="transmembrane region" description="Helical" evidence="5">
    <location>
        <begin position="373"/>
        <end position="392"/>
    </location>
</feature>
<dbReference type="Pfam" id="PF00083">
    <property type="entry name" value="Sugar_tr"/>
    <property type="match status" value="2"/>
</dbReference>
<sequence>MVLCIKEYYNCFVIIIGQISYGTIVGFPSPPGKGFNSDHHLEKSLLNTLTSAFAILGAFLTAGLIKVFHNSRKKTLFTISCISVGFWAFNFLSTISILWSVLSGALMGISLGCLSTIDPLYMIELHPEEKQDFYGILCQLGVPIGMIIFNFLGPTLTYMELYYVGASIDFFLAILALFIDESPAVAAIRLEEEKSIIENIPMESLFQKKYIISIIFGILLMFFQQFCGITAIITYLVDIMTKTGIGLDQYYQAAITSSAQIVSICCGAAIIEKIGLKITWIVSCAIVVISLLIFALNEKFYWSNILPLVTIFFFQLGFGLGIGPIPWFVIPEYFTASLRSKASIITVSLNWLFAFVTIEIWPQLVKCYKMMGLFLFFSGISLVALLFGIFCIKGKSNDDDRESTYWTI</sequence>
<feature type="transmembrane region" description="Helical" evidence="5">
    <location>
        <begin position="75"/>
        <end position="92"/>
    </location>
</feature>
<evidence type="ECO:0000259" key="6">
    <source>
        <dbReference type="PROSITE" id="PS50850"/>
    </source>
</evidence>
<evidence type="ECO:0000256" key="2">
    <source>
        <dbReference type="ARBA" id="ARBA00022692"/>
    </source>
</evidence>
<feature type="domain" description="Major facilitator superfamily (MFS) profile" evidence="6">
    <location>
        <begin position="1"/>
        <end position="396"/>
    </location>
</feature>
<feature type="transmembrane region" description="Helical" evidence="5">
    <location>
        <begin position="308"/>
        <end position="330"/>
    </location>
</feature>
<dbReference type="PANTHER" id="PTHR48021:SF1">
    <property type="entry name" value="GH07001P-RELATED"/>
    <property type="match status" value="1"/>
</dbReference>
<evidence type="ECO:0000313" key="7">
    <source>
        <dbReference type="EMBL" id="KAK8897654.1"/>
    </source>
</evidence>
<organism evidence="7 8">
    <name type="scientific">Tritrichomonas musculus</name>
    <dbReference type="NCBI Taxonomy" id="1915356"/>
    <lineage>
        <taxon>Eukaryota</taxon>
        <taxon>Metamonada</taxon>
        <taxon>Parabasalia</taxon>
        <taxon>Tritrichomonadida</taxon>
        <taxon>Tritrichomonadidae</taxon>
        <taxon>Tritrichomonas</taxon>
    </lineage>
</organism>
<dbReference type="InterPro" id="IPR003663">
    <property type="entry name" value="Sugar/inositol_transpt"/>
</dbReference>
<evidence type="ECO:0000256" key="5">
    <source>
        <dbReference type="SAM" id="Phobius"/>
    </source>
</evidence>
<keyword evidence="4 5" id="KW-0472">Membrane</keyword>
<keyword evidence="2 5" id="KW-0812">Transmembrane</keyword>
<dbReference type="InterPro" id="IPR050549">
    <property type="entry name" value="MFS_Trehalose_Transporter"/>
</dbReference>
<comment type="subcellular location">
    <subcellularLocation>
        <location evidence="1">Membrane</location>
        <topology evidence="1">Multi-pass membrane protein</topology>
    </subcellularLocation>
</comment>
<feature type="transmembrane region" description="Helical" evidence="5">
    <location>
        <begin position="342"/>
        <end position="361"/>
    </location>
</feature>
<feature type="transmembrane region" description="Helical" evidence="5">
    <location>
        <begin position="278"/>
        <end position="296"/>
    </location>
</feature>
<feature type="transmembrane region" description="Helical" evidence="5">
    <location>
        <begin position="249"/>
        <end position="271"/>
    </location>
</feature>
<dbReference type="Proteomes" id="UP001470230">
    <property type="component" value="Unassembled WGS sequence"/>
</dbReference>
<dbReference type="InterPro" id="IPR036259">
    <property type="entry name" value="MFS_trans_sf"/>
</dbReference>
<name>A0ABR2L2S2_9EUKA</name>
<dbReference type="Gene3D" id="1.20.1250.20">
    <property type="entry name" value="MFS general substrate transporter like domains"/>
    <property type="match status" value="2"/>
</dbReference>
<proteinExistence type="predicted"/>
<feature type="transmembrane region" description="Helical" evidence="5">
    <location>
        <begin position="133"/>
        <end position="155"/>
    </location>
</feature>
<feature type="transmembrane region" description="Helical" evidence="5">
    <location>
        <begin position="98"/>
        <end position="121"/>
    </location>
</feature>
<feature type="transmembrane region" description="Helical" evidence="5">
    <location>
        <begin position="161"/>
        <end position="179"/>
    </location>
</feature>
<evidence type="ECO:0000256" key="1">
    <source>
        <dbReference type="ARBA" id="ARBA00004141"/>
    </source>
</evidence>
<dbReference type="InterPro" id="IPR005828">
    <property type="entry name" value="MFS_sugar_transport-like"/>
</dbReference>
<feature type="transmembrane region" description="Helical" evidence="5">
    <location>
        <begin position="7"/>
        <end position="28"/>
    </location>
</feature>
<reference evidence="7 8" key="1">
    <citation type="submission" date="2024-04" db="EMBL/GenBank/DDBJ databases">
        <title>Tritrichomonas musculus Genome.</title>
        <authorList>
            <person name="Alves-Ferreira E."/>
            <person name="Grigg M."/>
            <person name="Lorenzi H."/>
            <person name="Galac M."/>
        </authorList>
    </citation>
    <scope>NUCLEOTIDE SEQUENCE [LARGE SCALE GENOMIC DNA]</scope>
    <source>
        <strain evidence="7 8">EAF2021</strain>
    </source>
</reference>
<protein>
    <submittedName>
        <fullName evidence="7">Glucose import</fullName>
    </submittedName>
</protein>
<dbReference type="PANTHER" id="PTHR48021">
    <property type="match status" value="1"/>
</dbReference>
<evidence type="ECO:0000256" key="4">
    <source>
        <dbReference type="ARBA" id="ARBA00023136"/>
    </source>
</evidence>
<keyword evidence="3 5" id="KW-1133">Transmembrane helix</keyword>
<dbReference type="EMBL" id="JAPFFF010000002">
    <property type="protein sequence ID" value="KAK8897654.1"/>
    <property type="molecule type" value="Genomic_DNA"/>
</dbReference>
<dbReference type="PRINTS" id="PR00171">
    <property type="entry name" value="SUGRTRNSPORT"/>
</dbReference>
<evidence type="ECO:0000256" key="3">
    <source>
        <dbReference type="ARBA" id="ARBA00022989"/>
    </source>
</evidence>
<dbReference type="PROSITE" id="PS50850">
    <property type="entry name" value="MFS"/>
    <property type="match status" value="1"/>
</dbReference>
<keyword evidence="8" id="KW-1185">Reference proteome</keyword>
<dbReference type="SUPFAM" id="SSF103473">
    <property type="entry name" value="MFS general substrate transporter"/>
    <property type="match status" value="1"/>
</dbReference>
<feature type="transmembrane region" description="Helical" evidence="5">
    <location>
        <begin position="48"/>
        <end position="68"/>
    </location>
</feature>
<evidence type="ECO:0000313" key="8">
    <source>
        <dbReference type="Proteomes" id="UP001470230"/>
    </source>
</evidence>
<comment type="caution">
    <text evidence="7">The sequence shown here is derived from an EMBL/GenBank/DDBJ whole genome shotgun (WGS) entry which is preliminary data.</text>
</comment>
<accession>A0ABR2L2S2</accession>
<dbReference type="InterPro" id="IPR020846">
    <property type="entry name" value="MFS_dom"/>
</dbReference>